<dbReference type="PANTHER" id="PTHR13285">
    <property type="entry name" value="ACYLTRANSFERASE"/>
    <property type="match status" value="1"/>
</dbReference>
<comment type="similarity">
    <text evidence="2 7">Belongs to the membrane-bound acyltransferase family.</text>
</comment>
<reference evidence="9 10" key="1">
    <citation type="submission" date="2018-06" db="EMBL/GenBank/DDBJ databases">
        <authorList>
            <consortium name="Pathogen Informatics"/>
            <person name="Doyle S."/>
        </authorList>
    </citation>
    <scope>NUCLEOTIDE SEQUENCE [LARGE SCALE GENOMIC DNA]</scope>
    <source>
        <strain evidence="9 10">NCTC13028</strain>
    </source>
</reference>
<feature type="transmembrane region" description="Helical" evidence="8">
    <location>
        <begin position="440"/>
        <end position="458"/>
    </location>
</feature>
<feature type="transmembrane region" description="Helical" evidence="8">
    <location>
        <begin position="6"/>
        <end position="22"/>
    </location>
</feature>
<dbReference type="AlphaFoldDB" id="A0A2X2WJV3"/>
<sequence>MVFSSLVFIFVFLPITLFIYYLSPKKLKNLVLLISSLIFYAWGEPIYIFLMIFTTVFSYVSAILIDKYKSKKTSSLAIFILSVAVNLSVLCFFKYYGFFIDNINNLFSMNIKVKKLPLPVGISFYTFQTLSYIIDVYLKKVPVQKNIISFSTYVTMFPQLVAGPIVKYGDINKQLENRKESLDKFGDGVSYFIRGLSKKVLLANNIGLLWSNVKALSPDKISVFSAWLGILAFTFQIYFDFSGYSDMAIGLGKFFGFDLMENFNYPYISKSVTEFWRRWHISLGSWFREYVYIPLGGNKKGALKQYRNLFIVWFLTGFWHGANWNFIIWGLYFGVLITLEKIFVLKWLDKLPNFISHVYALIIIIVGWAIFEFENTSVLFSFIKTMFGMGSNTFIDNQSIYYLYTNLFLFILAIIFSTPLPKKLFEKLICNVKFKPYAKLIVPTIYLILIFLCTTYLVNETYNPFLYFKF</sequence>
<dbReference type="Pfam" id="PF03062">
    <property type="entry name" value="MBOAT"/>
    <property type="match status" value="1"/>
</dbReference>
<dbReference type="PANTHER" id="PTHR13285:SF18">
    <property type="entry name" value="PROTEIN-CYSTEINE N-PALMITOYLTRANSFERASE RASP"/>
    <property type="match status" value="1"/>
</dbReference>
<evidence type="ECO:0000256" key="1">
    <source>
        <dbReference type="ARBA" id="ARBA00004651"/>
    </source>
</evidence>
<proteinExistence type="inferred from homology"/>
<evidence type="ECO:0000256" key="3">
    <source>
        <dbReference type="ARBA" id="ARBA00022475"/>
    </source>
</evidence>
<keyword evidence="3 7" id="KW-1003">Cell membrane</keyword>
<feature type="transmembrane region" description="Helical" evidence="8">
    <location>
        <begin position="77"/>
        <end position="96"/>
    </location>
</feature>
<dbReference type="Proteomes" id="UP000250223">
    <property type="component" value="Unassembled WGS sequence"/>
</dbReference>
<dbReference type="GO" id="GO:0005886">
    <property type="term" value="C:plasma membrane"/>
    <property type="evidence" value="ECO:0007669"/>
    <property type="project" value="UniProtKB-SubCell"/>
</dbReference>
<protein>
    <submittedName>
        <fullName evidence="9">Alginate O-acetylation protein</fullName>
    </submittedName>
</protein>
<comment type="subcellular location">
    <subcellularLocation>
        <location evidence="1">Cell membrane</location>
        <topology evidence="1">Multi-pass membrane protein</topology>
    </subcellularLocation>
</comment>
<keyword evidence="4 8" id="KW-0812">Transmembrane</keyword>
<accession>A0A2X2WJV3</accession>
<feature type="transmembrane region" description="Helical" evidence="8">
    <location>
        <begin position="116"/>
        <end position="138"/>
    </location>
</feature>
<dbReference type="PIRSF" id="PIRSF016636">
    <property type="entry name" value="AlgI_DltB"/>
    <property type="match status" value="1"/>
</dbReference>
<organism evidence="9 10">
    <name type="scientific">Clostridium cochlearium</name>
    <dbReference type="NCBI Taxonomy" id="1494"/>
    <lineage>
        <taxon>Bacteria</taxon>
        <taxon>Bacillati</taxon>
        <taxon>Bacillota</taxon>
        <taxon>Clostridia</taxon>
        <taxon>Eubacteriales</taxon>
        <taxon>Clostridiaceae</taxon>
        <taxon>Clostridium</taxon>
    </lineage>
</organism>
<dbReference type="GO" id="GO:0016746">
    <property type="term" value="F:acyltransferase activity"/>
    <property type="evidence" value="ECO:0007669"/>
    <property type="project" value="UniProtKB-KW"/>
</dbReference>
<feature type="transmembrane region" description="Helical" evidence="8">
    <location>
        <begin position="221"/>
        <end position="239"/>
    </location>
</feature>
<dbReference type="InterPro" id="IPR028362">
    <property type="entry name" value="AlgI"/>
</dbReference>
<dbReference type="PIRSF" id="PIRSF500217">
    <property type="entry name" value="AlgI"/>
    <property type="match status" value="1"/>
</dbReference>
<keyword evidence="6 7" id="KW-0472">Membrane</keyword>
<gene>
    <name evidence="9" type="primary">dltB</name>
    <name evidence="9" type="ORF">NCTC13028_02480</name>
</gene>
<evidence type="ECO:0000256" key="7">
    <source>
        <dbReference type="PIRNR" id="PIRNR016636"/>
    </source>
</evidence>
<dbReference type="RefSeq" id="WP_111921842.1">
    <property type="nucleotide sequence ID" value="NZ_UAWC01000026.1"/>
</dbReference>
<evidence type="ECO:0000256" key="8">
    <source>
        <dbReference type="SAM" id="Phobius"/>
    </source>
</evidence>
<feature type="transmembrane region" description="Helical" evidence="8">
    <location>
        <begin position="48"/>
        <end position="65"/>
    </location>
</feature>
<name>A0A2X2WJV3_CLOCO</name>
<evidence type="ECO:0000313" key="9">
    <source>
        <dbReference type="EMBL" id="SQB36245.1"/>
    </source>
</evidence>
<keyword evidence="7" id="KW-0012">Acyltransferase</keyword>
<dbReference type="InterPro" id="IPR004299">
    <property type="entry name" value="MBOAT_fam"/>
</dbReference>
<evidence type="ECO:0000256" key="4">
    <source>
        <dbReference type="ARBA" id="ARBA00022692"/>
    </source>
</evidence>
<dbReference type="GO" id="GO:0042121">
    <property type="term" value="P:alginic acid biosynthetic process"/>
    <property type="evidence" value="ECO:0007669"/>
    <property type="project" value="InterPro"/>
</dbReference>
<evidence type="ECO:0000256" key="6">
    <source>
        <dbReference type="ARBA" id="ARBA00023136"/>
    </source>
</evidence>
<feature type="transmembrane region" description="Helical" evidence="8">
    <location>
        <begin position="401"/>
        <end position="420"/>
    </location>
</feature>
<keyword evidence="7" id="KW-0808">Transferase</keyword>
<dbReference type="InterPro" id="IPR051085">
    <property type="entry name" value="MB_O-acyltransferase"/>
</dbReference>
<dbReference type="InterPro" id="IPR024194">
    <property type="entry name" value="Ac/AlaTfrase_AlgI/DltB"/>
</dbReference>
<dbReference type="EMBL" id="UAWC01000026">
    <property type="protein sequence ID" value="SQB36245.1"/>
    <property type="molecule type" value="Genomic_DNA"/>
</dbReference>
<evidence type="ECO:0000313" key="10">
    <source>
        <dbReference type="Proteomes" id="UP000250223"/>
    </source>
</evidence>
<evidence type="ECO:0000256" key="2">
    <source>
        <dbReference type="ARBA" id="ARBA00010323"/>
    </source>
</evidence>
<evidence type="ECO:0000256" key="5">
    <source>
        <dbReference type="ARBA" id="ARBA00022989"/>
    </source>
</evidence>
<keyword evidence="5 8" id="KW-1133">Transmembrane helix</keyword>